<keyword evidence="2" id="KW-1185">Reference proteome</keyword>
<proteinExistence type="predicted"/>
<sequence length="172" mass="19686">MVQLFPKKSGLGMVQLGSSGKLLRKTYLCSAAHVVGHFDTIPIEEEQLESFTQVTRRRNSNPKNAPNKETEDVQLFFKMGYTSHPMITRSQSKKSQDETNYFLYPVDKRLDSPQKLVAALRKFKLSHPKDTFHCPYLHKAIKFHKFNRSISASHGIPSKKIIANVICSFFKV</sequence>
<dbReference type="EMBL" id="CAMAPF010000059">
    <property type="protein sequence ID" value="CAH9087757.1"/>
    <property type="molecule type" value="Genomic_DNA"/>
</dbReference>
<evidence type="ECO:0000313" key="2">
    <source>
        <dbReference type="Proteomes" id="UP001152523"/>
    </source>
</evidence>
<dbReference type="AlphaFoldDB" id="A0AAV0D1C7"/>
<evidence type="ECO:0000313" key="1">
    <source>
        <dbReference type="EMBL" id="CAH9087757.1"/>
    </source>
</evidence>
<reference evidence="1" key="1">
    <citation type="submission" date="2022-07" db="EMBL/GenBank/DDBJ databases">
        <authorList>
            <person name="Macas J."/>
            <person name="Novak P."/>
            <person name="Neumann P."/>
        </authorList>
    </citation>
    <scope>NUCLEOTIDE SEQUENCE</scope>
</reference>
<dbReference type="Proteomes" id="UP001152523">
    <property type="component" value="Unassembled WGS sequence"/>
</dbReference>
<organism evidence="1 2">
    <name type="scientific">Cuscuta epithymum</name>
    <dbReference type="NCBI Taxonomy" id="186058"/>
    <lineage>
        <taxon>Eukaryota</taxon>
        <taxon>Viridiplantae</taxon>
        <taxon>Streptophyta</taxon>
        <taxon>Embryophyta</taxon>
        <taxon>Tracheophyta</taxon>
        <taxon>Spermatophyta</taxon>
        <taxon>Magnoliopsida</taxon>
        <taxon>eudicotyledons</taxon>
        <taxon>Gunneridae</taxon>
        <taxon>Pentapetalae</taxon>
        <taxon>asterids</taxon>
        <taxon>lamiids</taxon>
        <taxon>Solanales</taxon>
        <taxon>Convolvulaceae</taxon>
        <taxon>Cuscuteae</taxon>
        <taxon>Cuscuta</taxon>
        <taxon>Cuscuta subgen. Cuscuta</taxon>
    </lineage>
</organism>
<gene>
    <name evidence="1" type="ORF">CEPIT_LOCUS10217</name>
</gene>
<protein>
    <submittedName>
        <fullName evidence="1">Uncharacterized protein</fullName>
    </submittedName>
</protein>
<name>A0AAV0D1C7_9ASTE</name>
<accession>A0AAV0D1C7</accession>
<comment type="caution">
    <text evidence="1">The sequence shown here is derived from an EMBL/GenBank/DDBJ whole genome shotgun (WGS) entry which is preliminary data.</text>
</comment>